<gene>
    <name evidence="2" type="ORF">WIS52_20870</name>
</gene>
<evidence type="ECO:0000256" key="1">
    <source>
        <dbReference type="SAM" id="Phobius"/>
    </source>
</evidence>
<feature type="transmembrane region" description="Helical" evidence="1">
    <location>
        <begin position="83"/>
        <end position="103"/>
    </location>
</feature>
<keyword evidence="3" id="KW-1185">Reference proteome</keyword>
<proteinExistence type="predicted"/>
<sequence>MTTQDIRPRLLRRPGDSEVAPIELFFDLVYVFAIIQVSHTLLYHLTPLGALETTVLFGAVWWLWNYSAWAMNYLDPARPSVRLLNAALMLAALGMALTLPSAFGDGGLLFALCFAAAQIGRPLFMVIALRGHVVARNYRNLLVWSAGASALFVAGAFLPPVARLVVWAVAIAVDVAGPRLEFRVPGLGRTPMGTWPVDVEHLAERNRLVFLIALGESILIMGFTLTDLEVVTPYAVLITLLGFTGLVALWWSYFALAGHGSRASDGDGSTRAARAAFAYAHGLMIAGAVVFAVAIELHLTDPVNSTALVLASVAGPLLYLAGNALYLRGRTGAAGASRYVATAVLVVAAAAALLAGPALPAIVIGLVVLAVVVGLAVTTELTERDTGRPRAPSR</sequence>
<protein>
    <submittedName>
        <fullName evidence="2">Low temperature requirement protein A</fullName>
    </submittedName>
</protein>
<evidence type="ECO:0000313" key="2">
    <source>
        <dbReference type="EMBL" id="MEQ3552925.1"/>
    </source>
</evidence>
<feature type="transmembrane region" description="Helical" evidence="1">
    <location>
        <begin position="276"/>
        <end position="295"/>
    </location>
</feature>
<feature type="transmembrane region" description="Helical" evidence="1">
    <location>
        <begin position="231"/>
        <end position="256"/>
    </location>
</feature>
<keyword evidence="1" id="KW-1133">Transmembrane helix</keyword>
<feature type="transmembrane region" description="Helical" evidence="1">
    <location>
        <begin position="109"/>
        <end position="129"/>
    </location>
</feature>
<name>A0ABV1KEM9_9PSEU</name>
<keyword evidence="1" id="KW-0472">Membrane</keyword>
<dbReference type="Pfam" id="PF06772">
    <property type="entry name" value="LtrA"/>
    <property type="match status" value="1"/>
</dbReference>
<feature type="transmembrane region" description="Helical" evidence="1">
    <location>
        <begin position="48"/>
        <end position="71"/>
    </location>
</feature>
<feature type="transmembrane region" description="Helical" evidence="1">
    <location>
        <begin position="339"/>
        <end position="356"/>
    </location>
</feature>
<evidence type="ECO:0000313" key="3">
    <source>
        <dbReference type="Proteomes" id="UP001494902"/>
    </source>
</evidence>
<feature type="transmembrane region" description="Helical" evidence="1">
    <location>
        <begin position="362"/>
        <end position="381"/>
    </location>
</feature>
<feature type="transmembrane region" description="Helical" evidence="1">
    <location>
        <begin position="307"/>
        <end position="327"/>
    </location>
</feature>
<feature type="transmembrane region" description="Helical" evidence="1">
    <location>
        <begin position="141"/>
        <end position="158"/>
    </location>
</feature>
<dbReference type="EMBL" id="JBEDNQ010000009">
    <property type="protein sequence ID" value="MEQ3552925.1"/>
    <property type="molecule type" value="Genomic_DNA"/>
</dbReference>
<dbReference type="InterPro" id="IPR010640">
    <property type="entry name" value="Low_temperature_requirement_A"/>
</dbReference>
<feature type="transmembrane region" description="Helical" evidence="1">
    <location>
        <begin position="21"/>
        <end position="42"/>
    </location>
</feature>
<dbReference type="Proteomes" id="UP001494902">
    <property type="component" value="Unassembled WGS sequence"/>
</dbReference>
<keyword evidence="1" id="KW-0812">Transmembrane</keyword>
<comment type="caution">
    <text evidence="2">The sequence shown here is derived from an EMBL/GenBank/DDBJ whole genome shotgun (WGS) entry which is preliminary data.</text>
</comment>
<reference evidence="2 3" key="1">
    <citation type="submission" date="2024-03" db="EMBL/GenBank/DDBJ databases">
        <title>Draft genome sequence of Pseudonocardia nematodicida JCM 31783.</title>
        <authorList>
            <person name="Butdee W."/>
            <person name="Duangmal K."/>
        </authorList>
    </citation>
    <scope>NUCLEOTIDE SEQUENCE [LARGE SCALE GENOMIC DNA]</scope>
    <source>
        <strain evidence="2 3">JCM 31783</strain>
    </source>
</reference>
<organism evidence="2 3">
    <name type="scientific">Pseudonocardia nematodicida</name>
    <dbReference type="NCBI Taxonomy" id="1206997"/>
    <lineage>
        <taxon>Bacteria</taxon>
        <taxon>Bacillati</taxon>
        <taxon>Actinomycetota</taxon>
        <taxon>Actinomycetes</taxon>
        <taxon>Pseudonocardiales</taxon>
        <taxon>Pseudonocardiaceae</taxon>
        <taxon>Pseudonocardia</taxon>
    </lineage>
</organism>
<dbReference type="PANTHER" id="PTHR36840:SF1">
    <property type="entry name" value="BLL5714 PROTEIN"/>
    <property type="match status" value="1"/>
</dbReference>
<dbReference type="RefSeq" id="WP_349299998.1">
    <property type="nucleotide sequence ID" value="NZ_JBEDNQ010000009.1"/>
</dbReference>
<accession>A0ABV1KEM9</accession>
<dbReference type="PANTHER" id="PTHR36840">
    <property type="entry name" value="BLL5714 PROTEIN"/>
    <property type="match status" value="1"/>
</dbReference>